<feature type="transmembrane region" description="Helical" evidence="5">
    <location>
        <begin position="358"/>
        <end position="380"/>
    </location>
</feature>
<feature type="transmembrane region" description="Helical" evidence="5">
    <location>
        <begin position="109"/>
        <end position="128"/>
    </location>
</feature>
<dbReference type="AlphaFoldDB" id="A0A496PM47"/>
<keyword evidence="2 5" id="KW-0812">Transmembrane</keyword>
<accession>A0A496PM47</accession>
<sequence length="410" mass="40648">MSSTPAPVPLPAPSASLRRNRLAVLINFFAVGFGLAAWVVHVPNVMGATGLDDAGLGFLLLVMGVASLAAMQGGGYLSARYGSRGLLIVGALVMVVGLLGAGLAQTPHWLGVALGAFGVGSGAMDIGMNEQAVRVERAYGRPIMGSMHAFFSVGGATGAAVGVPLLSLGLPSAATMGIMGGVSLLLAAVALPWVLAGPAVEEPAAMHAAPAPADHAAPEKPGGPSVLRLGTILAIMAFSFFLAEGTVNDWSARHSVEHLGQSASTAAIAYGVFSVFMTLGRFAADRVAGAVGAVAVVRYGSLLAAAGMALVVLAPSFPVAVAGWGLYGVGLSGIVPQLFSAAGALVSGPRAPVVLSRVVGAGYVGLLAGPAIVGWLSAGIGLNQALLLPVLLCLMGTALSVSLRGAGPRA</sequence>
<feature type="transmembrane region" description="Helical" evidence="5">
    <location>
        <begin position="296"/>
        <end position="318"/>
    </location>
</feature>
<keyword evidence="3 5" id="KW-1133">Transmembrane helix</keyword>
<feature type="transmembrane region" description="Helical" evidence="5">
    <location>
        <begin position="149"/>
        <end position="170"/>
    </location>
</feature>
<feature type="transmembrane region" description="Helical" evidence="5">
    <location>
        <begin position="324"/>
        <end position="346"/>
    </location>
</feature>
<evidence type="ECO:0000313" key="7">
    <source>
        <dbReference type="EMBL" id="RKW71602.1"/>
    </source>
</evidence>
<dbReference type="InterPro" id="IPR036259">
    <property type="entry name" value="MFS_trans_sf"/>
</dbReference>
<dbReference type="Gene3D" id="1.20.1250.20">
    <property type="entry name" value="MFS general substrate transporter like domains"/>
    <property type="match status" value="2"/>
</dbReference>
<protein>
    <submittedName>
        <fullName evidence="7">MFS transporter</fullName>
    </submittedName>
</protein>
<feature type="transmembrane region" description="Helical" evidence="5">
    <location>
        <begin position="226"/>
        <end position="243"/>
    </location>
</feature>
<feature type="domain" description="Major facilitator superfamily (MFS) profile" evidence="6">
    <location>
        <begin position="229"/>
        <end position="410"/>
    </location>
</feature>
<reference evidence="7 8" key="1">
    <citation type="submission" date="2018-07" db="EMBL/GenBank/DDBJ databases">
        <title>Arthrobacter sp. nov., isolated from raw cow's milk with high bacterial count.</title>
        <authorList>
            <person name="Hahne J."/>
            <person name="Isele D."/>
            <person name="Lipski A."/>
        </authorList>
    </citation>
    <scope>NUCLEOTIDE SEQUENCE [LARGE SCALE GENOMIC DNA]</scope>
    <source>
        <strain evidence="7 8">JZ R-183</strain>
    </source>
</reference>
<evidence type="ECO:0000256" key="1">
    <source>
        <dbReference type="ARBA" id="ARBA00004651"/>
    </source>
</evidence>
<evidence type="ECO:0000259" key="6">
    <source>
        <dbReference type="PROSITE" id="PS50850"/>
    </source>
</evidence>
<proteinExistence type="predicted"/>
<name>A0A496PM47_9MICC</name>
<evidence type="ECO:0000256" key="3">
    <source>
        <dbReference type="ARBA" id="ARBA00022989"/>
    </source>
</evidence>
<feature type="transmembrane region" description="Helical" evidence="5">
    <location>
        <begin position="176"/>
        <end position="196"/>
    </location>
</feature>
<keyword evidence="4 5" id="KW-0472">Membrane</keyword>
<dbReference type="Proteomes" id="UP000273119">
    <property type="component" value="Unassembled WGS sequence"/>
</dbReference>
<evidence type="ECO:0000256" key="2">
    <source>
        <dbReference type="ARBA" id="ARBA00022692"/>
    </source>
</evidence>
<dbReference type="InterPro" id="IPR011701">
    <property type="entry name" value="MFS"/>
</dbReference>
<feature type="transmembrane region" description="Helical" evidence="5">
    <location>
        <begin position="386"/>
        <end position="406"/>
    </location>
</feature>
<dbReference type="PANTHER" id="PTHR23514">
    <property type="entry name" value="BYPASS OF STOP CODON PROTEIN 6"/>
    <property type="match status" value="1"/>
</dbReference>
<feature type="transmembrane region" description="Helical" evidence="5">
    <location>
        <begin position="54"/>
        <end position="73"/>
    </location>
</feature>
<dbReference type="RefSeq" id="WP_121483865.1">
    <property type="nucleotide sequence ID" value="NZ_QQXL01000001.1"/>
</dbReference>
<keyword evidence="8" id="KW-1185">Reference proteome</keyword>
<dbReference type="InterPro" id="IPR051788">
    <property type="entry name" value="MFS_Transporter"/>
</dbReference>
<dbReference type="PANTHER" id="PTHR23514:SF13">
    <property type="entry name" value="INNER MEMBRANE PROTEIN YBJJ"/>
    <property type="match status" value="1"/>
</dbReference>
<gene>
    <name evidence="7" type="ORF">DWQ67_01795</name>
</gene>
<feature type="transmembrane region" description="Helical" evidence="5">
    <location>
        <begin position="85"/>
        <end position="103"/>
    </location>
</feature>
<organism evidence="7 8">
    <name type="scientific">Galactobacter caseinivorans</name>
    <dbReference type="NCBI Taxonomy" id="2676123"/>
    <lineage>
        <taxon>Bacteria</taxon>
        <taxon>Bacillati</taxon>
        <taxon>Actinomycetota</taxon>
        <taxon>Actinomycetes</taxon>
        <taxon>Micrococcales</taxon>
        <taxon>Micrococcaceae</taxon>
        <taxon>Galactobacter</taxon>
    </lineage>
</organism>
<comment type="subcellular location">
    <subcellularLocation>
        <location evidence="1">Cell membrane</location>
        <topology evidence="1">Multi-pass membrane protein</topology>
    </subcellularLocation>
</comment>
<evidence type="ECO:0000256" key="4">
    <source>
        <dbReference type="ARBA" id="ARBA00023136"/>
    </source>
</evidence>
<dbReference type="SUPFAM" id="SSF103473">
    <property type="entry name" value="MFS general substrate transporter"/>
    <property type="match status" value="1"/>
</dbReference>
<dbReference type="PROSITE" id="PS50850">
    <property type="entry name" value="MFS"/>
    <property type="match status" value="1"/>
</dbReference>
<dbReference type="InterPro" id="IPR020846">
    <property type="entry name" value="MFS_dom"/>
</dbReference>
<dbReference type="GO" id="GO:0022857">
    <property type="term" value="F:transmembrane transporter activity"/>
    <property type="evidence" value="ECO:0007669"/>
    <property type="project" value="InterPro"/>
</dbReference>
<dbReference type="CDD" id="cd17393">
    <property type="entry name" value="MFS_MosC_like"/>
    <property type="match status" value="1"/>
</dbReference>
<evidence type="ECO:0000313" key="8">
    <source>
        <dbReference type="Proteomes" id="UP000273119"/>
    </source>
</evidence>
<comment type="caution">
    <text evidence="7">The sequence shown here is derived from an EMBL/GenBank/DDBJ whole genome shotgun (WGS) entry which is preliminary data.</text>
</comment>
<feature type="transmembrane region" description="Helical" evidence="5">
    <location>
        <begin position="22"/>
        <end position="42"/>
    </location>
</feature>
<evidence type="ECO:0000256" key="5">
    <source>
        <dbReference type="SAM" id="Phobius"/>
    </source>
</evidence>
<dbReference type="Pfam" id="PF07690">
    <property type="entry name" value="MFS_1"/>
    <property type="match status" value="1"/>
</dbReference>
<dbReference type="GO" id="GO:0005886">
    <property type="term" value="C:plasma membrane"/>
    <property type="evidence" value="ECO:0007669"/>
    <property type="project" value="UniProtKB-SubCell"/>
</dbReference>
<feature type="transmembrane region" description="Helical" evidence="5">
    <location>
        <begin position="263"/>
        <end position="284"/>
    </location>
</feature>
<dbReference type="EMBL" id="QQXL01000001">
    <property type="protein sequence ID" value="RKW71602.1"/>
    <property type="molecule type" value="Genomic_DNA"/>
</dbReference>